<keyword evidence="3" id="KW-1003">Cell membrane</keyword>
<evidence type="ECO:0000256" key="4">
    <source>
        <dbReference type="ARBA" id="ARBA00022692"/>
    </source>
</evidence>
<name>A0A1H7A4K7_9PSED</name>
<dbReference type="InterPro" id="IPR032808">
    <property type="entry name" value="DoxX"/>
</dbReference>
<keyword evidence="5 7" id="KW-1133">Transmembrane helix</keyword>
<evidence type="ECO:0000313" key="9">
    <source>
        <dbReference type="Proteomes" id="UP000242930"/>
    </source>
</evidence>
<proteinExistence type="inferred from homology"/>
<evidence type="ECO:0000256" key="3">
    <source>
        <dbReference type="ARBA" id="ARBA00022475"/>
    </source>
</evidence>
<dbReference type="AlphaFoldDB" id="A0A1H7A4K7"/>
<dbReference type="STRING" id="915471.SAMN05216201_1129"/>
<evidence type="ECO:0000256" key="2">
    <source>
        <dbReference type="ARBA" id="ARBA00006679"/>
    </source>
</evidence>
<evidence type="ECO:0000313" key="8">
    <source>
        <dbReference type="EMBL" id="SEJ60521.1"/>
    </source>
</evidence>
<keyword evidence="9" id="KW-1185">Reference proteome</keyword>
<evidence type="ECO:0000256" key="7">
    <source>
        <dbReference type="SAM" id="Phobius"/>
    </source>
</evidence>
<keyword evidence="6 7" id="KW-0472">Membrane</keyword>
<dbReference type="RefSeq" id="WP_090312227.1">
    <property type="nucleotide sequence ID" value="NZ_FNZE01000012.1"/>
</dbReference>
<evidence type="ECO:0000256" key="6">
    <source>
        <dbReference type="ARBA" id="ARBA00023136"/>
    </source>
</evidence>
<comment type="subcellular location">
    <subcellularLocation>
        <location evidence="1">Cell membrane</location>
        <topology evidence="1">Multi-pass membrane protein</topology>
    </subcellularLocation>
</comment>
<dbReference type="OrthoDB" id="121744at2"/>
<protein>
    <submittedName>
        <fullName evidence="8">Putative oxidoreductase</fullName>
    </submittedName>
</protein>
<dbReference type="Pfam" id="PF07681">
    <property type="entry name" value="DoxX"/>
    <property type="match status" value="1"/>
</dbReference>
<sequence>MNRSLPVRLIAGAVERCQRLPYDLIALLARFSIAAVFWRSGQTKVEGLAIDLVTGTFQLGLPRLAASTVPLFAEEYQVPLLPPELAALMATVAEHVFPVLLLLGLATRFSALALLGMTVVIQIFVYPGAYPTHGVWATCLLLLIARGAGVLSLDRLIARRYGGRRAAAS</sequence>
<dbReference type="InterPro" id="IPR051907">
    <property type="entry name" value="DoxX-like_oxidoreductase"/>
</dbReference>
<comment type="similarity">
    <text evidence="2">Belongs to the DoxX family.</text>
</comment>
<accession>A0A1H7A4K7</accession>
<dbReference type="EMBL" id="FNZE01000012">
    <property type="protein sequence ID" value="SEJ60521.1"/>
    <property type="molecule type" value="Genomic_DNA"/>
</dbReference>
<keyword evidence="4 7" id="KW-0812">Transmembrane</keyword>
<feature type="transmembrane region" description="Helical" evidence="7">
    <location>
        <begin position="135"/>
        <end position="157"/>
    </location>
</feature>
<dbReference type="GO" id="GO:0005886">
    <property type="term" value="C:plasma membrane"/>
    <property type="evidence" value="ECO:0007669"/>
    <property type="project" value="UniProtKB-SubCell"/>
</dbReference>
<gene>
    <name evidence="8" type="ORF">SAMN05216201_1129</name>
</gene>
<reference evidence="9" key="1">
    <citation type="submission" date="2016-10" db="EMBL/GenBank/DDBJ databases">
        <authorList>
            <person name="Varghese N."/>
            <person name="Submissions S."/>
        </authorList>
    </citation>
    <scope>NUCLEOTIDE SEQUENCE [LARGE SCALE GENOMIC DNA]</scope>
    <source>
        <strain evidence="9">LMG 25967</strain>
    </source>
</reference>
<evidence type="ECO:0000256" key="1">
    <source>
        <dbReference type="ARBA" id="ARBA00004651"/>
    </source>
</evidence>
<dbReference type="Proteomes" id="UP000242930">
    <property type="component" value="Unassembled WGS sequence"/>
</dbReference>
<organism evidence="8 9">
    <name type="scientific">Pseudomonas linyingensis</name>
    <dbReference type="NCBI Taxonomy" id="915471"/>
    <lineage>
        <taxon>Bacteria</taxon>
        <taxon>Pseudomonadati</taxon>
        <taxon>Pseudomonadota</taxon>
        <taxon>Gammaproteobacteria</taxon>
        <taxon>Pseudomonadales</taxon>
        <taxon>Pseudomonadaceae</taxon>
        <taxon>Pseudomonas</taxon>
    </lineage>
</organism>
<dbReference type="PANTHER" id="PTHR33452">
    <property type="entry name" value="OXIDOREDUCTASE CATD-RELATED"/>
    <property type="match status" value="1"/>
</dbReference>
<evidence type="ECO:0000256" key="5">
    <source>
        <dbReference type="ARBA" id="ARBA00022989"/>
    </source>
</evidence>
<dbReference type="PANTHER" id="PTHR33452:SF1">
    <property type="entry name" value="INNER MEMBRANE PROTEIN YPHA-RELATED"/>
    <property type="match status" value="1"/>
</dbReference>